<proteinExistence type="inferred from homology"/>
<name>A0A9W9PIH5_9EURO</name>
<dbReference type="PANTHER" id="PTHR11266:SF113">
    <property type="entry name" value="MEMBRANE PROTEIN, MPV17_PMP22 FAMILY, PUTATIVE (AFU_ORTHOLOGUE AFUA_1G13840)-RELATED"/>
    <property type="match status" value="1"/>
</dbReference>
<feature type="region of interest" description="Disordered" evidence="7">
    <location>
        <begin position="1"/>
        <end position="83"/>
    </location>
</feature>
<evidence type="ECO:0000256" key="1">
    <source>
        <dbReference type="ARBA" id="ARBA00004141"/>
    </source>
</evidence>
<evidence type="ECO:0000256" key="2">
    <source>
        <dbReference type="ARBA" id="ARBA00006824"/>
    </source>
</evidence>
<dbReference type="GeneID" id="83199026"/>
<evidence type="ECO:0000256" key="5">
    <source>
        <dbReference type="ARBA" id="ARBA00023136"/>
    </source>
</evidence>
<comment type="subcellular location">
    <subcellularLocation>
        <location evidence="1">Membrane</location>
        <topology evidence="1">Multi-pass membrane protein</topology>
    </subcellularLocation>
</comment>
<dbReference type="Pfam" id="PF04117">
    <property type="entry name" value="Mpv17_PMP22"/>
    <property type="match status" value="1"/>
</dbReference>
<feature type="compositionally biased region" description="Polar residues" evidence="7">
    <location>
        <begin position="40"/>
        <end position="54"/>
    </location>
</feature>
<comment type="caution">
    <text evidence="8">The sequence shown here is derived from an EMBL/GenBank/DDBJ whole genome shotgun (WGS) entry which is preliminary data.</text>
</comment>
<dbReference type="OrthoDB" id="430207at2759"/>
<sequence length="329" mass="35801">MSLFQKGLSAQVSAFVTRRRPTTPSVSRSPLRRVRHPRRNQSSEASKPEPQSQKKAVEDGPSGEATASSPAPAPQPTPAGVAAGAATTVVQRRGFGDLVKATPLGTFGRWYARAQQARPYTTQLCSSVIIYLFGDLSAQMFFPPEIPVPAEEGQQLEPGQPQEYMEGSYDPWRTLRHLCVGATSSIPSYKWFMFLHNNFNFSSKALSVLTKVVVQQICFTPVFNTYFFGLHSLLGGATLEETVERVKRALPVSIQNSIKLWPAVTAFSFMYVPPEFRNVFSGVIAVGWQTYLSWLNQTAARQVREAEAAAAAQLGGASVSGALIPASAA</sequence>
<evidence type="ECO:0000256" key="4">
    <source>
        <dbReference type="ARBA" id="ARBA00022989"/>
    </source>
</evidence>
<keyword evidence="3" id="KW-0812">Transmembrane</keyword>
<feature type="compositionally biased region" description="Low complexity" evidence="7">
    <location>
        <begin position="60"/>
        <end position="70"/>
    </location>
</feature>
<protein>
    <submittedName>
        <fullName evidence="8">Uncharacterized protein</fullName>
    </submittedName>
</protein>
<evidence type="ECO:0000256" key="7">
    <source>
        <dbReference type="SAM" id="MobiDB-lite"/>
    </source>
</evidence>
<dbReference type="InterPro" id="IPR007248">
    <property type="entry name" value="Mpv17_PMP22"/>
</dbReference>
<evidence type="ECO:0000313" key="9">
    <source>
        <dbReference type="Proteomes" id="UP001150941"/>
    </source>
</evidence>
<reference evidence="8" key="1">
    <citation type="submission" date="2022-11" db="EMBL/GenBank/DDBJ databases">
        <authorList>
            <person name="Petersen C."/>
        </authorList>
    </citation>
    <scope>NUCLEOTIDE SEQUENCE</scope>
    <source>
        <strain evidence="8">IBT 19713</strain>
    </source>
</reference>
<feature type="compositionally biased region" description="Basic residues" evidence="7">
    <location>
        <begin position="30"/>
        <end position="39"/>
    </location>
</feature>
<evidence type="ECO:0000256" key="6">
    <source>
        <dbReference type="RuleBase" id="RU363053"/>
    </source>
</evidence>
<dbReference type="Proteomes" id="UP001150941">
    <property type="component" value="Unassembled WGS sequence"/>
</dbReference>
<dbReference type="AlphaFoldDB" id="A0A9W9PIH5"/>
<dbReference type="GO" id="GO:0005739">
    <property type="term" value="C:mitochondrion"/>
    <property type="evidence" value="ECO:0007669"/>
    <property type="project" value="TreeGrafter"/>
</dbReference>
<reference evidence="8" key="2">
    <citation type="journal article" date="2023" name="IMA Fungus">
        <title>Comparative genomic study of the Penicillium genus elucidates a diverse pangenome and 15 lateral gene transfer events.</title>
        <authorList>
            <person name="Petersen C."/>
            <person name="Sorensen T."/>
            <person name="Nielsen M.R."/>
            <person name="Sondergaard T.E."/>
            <person name="Sorensen J.L."/>
            <person name="Fitzpatrick D.A."/>
            <person name="Frisvad J.C."/>
            <person name="Nielsen K.L."/>
        </authorList>
    </citation>
    <scope>NUCLEOTIDE SEQUENCE</scope>
    <source>
        <strain evidence="8">IBT 19713</strain>
    </source>
</reference>
<accession>A0A9W9PIH5</accession>
<dbReference type="RefSeq" id="XP_058334864.1">
    <property type="nucleotide sequence ID" value="XM_058471723.1"/>
</dbReference>
<evidence type="ECO:0000256" key="3">
    <source>
        <dbReference type="ARBA" id="ARBA00022692"/>
    </source>
</evidence>
<keyword evidence="4" id="KW-1133">Transmembrane helix</keyword>
<dbReference type="PANTHER" id="PTHR11266">
    <property type="entry name" value="PEROXISOMAL MEMBRANE PROTEIN 2, PXMP2 MPV17"/>
    <property type="match status" value="1"/>
</dbReference>
<keyword evidence="9" id="KW-1185">Reference proteome</keyword>
<dbReference type="EMBL" id="JAPQKS010000002">
    <property type="protein sequence ID" value="KAJ5247443.1"/>
    <property type="molecule type" value="Genomic_DNA"/>
</dbReference>
<evidence type="ECO:0000313" key="8">
    <source>
        <dbReference type="EMBL" id="KAJ5247443.1"/>
    </source>
</evidence>
<comment type="similarity">
    <text evidence="2 6">Belongs to the peroxisomal membrane protein PXMP2/4 family.</text>
</comment>
<keyword evidence="5" id="KW-0472">Membrane</keyword>
<dbReference type="GO" id="GO:0016020">
    <property type="term" value="C:membrane"/>
    <property type="evidence" value="ECO:0007669"/>
    <property type="project" value="UniProtKB-SubCell"/>
</dbReference>
<organism evidence="8 9">
    <name type="scientific">Penicillium chermesinum</name>
    <dbReference type="NCBI Taxonomy" id="63820"/>
    <lineage>
        <taxon>Eukaryota</taxon>
        <taxon>Fungi</taxon>
        <taxon>Dikarya</taxon>
        <taxon>Ascomycota</taxon>
        <taxon>Pezizomycotina</taxon>
        <taxon>Eurotiomycetes</taxon>
        <taxon>Eurotiomycetidae</taxon>
        <taxon>Eurotiales</taxon>
        <taxon>Aspergillaceae</taxon>
        <taxon>Penicillium</taxon>
    </lineage>
</organism>
<gene>
    <name evidence="8" type="ORF">N7468_002426</name>
</gene>